<evidence type="ECO:0000256" key="1">
    <source>
        <dbReference type="SAM" id="MobiDB-lite"/>
    </source>
</evidence>
<gene>
    <name evidence="2" type="primary">Hypp2371</name>
    <name evidence="2" type="ORF">BLAG_LOCUS16896</name>
</gene>
<dbReference type="OrthoDB" id="10060908at2759"/>
<dbReference type="EMBL" id="OV696689">
    <property type="protein sequence ID" value="CAH1261490.1"/>
    <property type="molecule type" value="Genomic_DNA"/>
</dbReference>
<reference evidence="2" key="1">
    <citation type="submission" date="2022-01" db="EMBL/GenBank/DDBJ databases">
        <authorList>
            <person name="Braso-Vives M."/>
        </authorList>
    </citation>
    <scope>NUCLEOTIDE SEQUENCE</scope>
</reference>
<protein>
    <submittedName>
        <fullName evidence="2">Hypp2371 protein</fullName>
    </submittedName>
</protein>
<name>A0A8K0EPJ2_BRALA</name>
<proteinExistence type="predicted"/>
<dbReference type="Proteomes" id="UP000838412">
    <property type="component" value="Chromosome 4"/>
</dbReference>
<evidence type="ECO:0000313" key="3">
    <source>
        <dbReference type="Proteomes" id="UP000838412"/>
    </source>
</evidence>
<organism evidence="2 3">
    <name type="scientific">Branchiostoma lanceolatum</name>
    <name type="common">Common lancelet</name>
    <name type="synonym">Amphioxus lanceolatum</name>
    <dbReference type="NCBI Taxonomy" id="7740"/>
    <lineage>
        <taxon>Eukaryota</taxon>
        <taxon>Metazoa</taxon>
        <taxon>Chordata</taxon>
        <taxon>Cephalochordata</taxon>
        <taxon>Leptocardii</taxon>
        <taxon>Amphioxiformes</taxon>
        <taxon>Branchiostomatidae</taxon>
        <taxon>Branchiostoma</taxon>
    </lineage>
</organism>
<feature type="region of interest" description="Disordered" evidence="1">
    <location>
        <begin position="109"/>
        <end position="132"/>
    </location>
</feature>
<dbReference type="AlphaFoldDB" id="A0A8K0EPJ2"/>
<keyword evidence="3" id="KW-1185">Reference proteome</keyword>
<accession>A0A8K0EPJ2</accession>
<sequence length="148" mass="16673">MKVILEDLKTSEDLLALLAQMEGAGDNNPLPTPAGKENIVRKSQLIPDFVDSFTLPDSDHEIARDGQTSIILILLCRPSRRWVAMRVLLQNEPGPDLLRIANQCFSRRRPEHEGGLRTSRTHQKAESMEDSSVVRCHCESNVNPPQHR</sequence>
<evidence type="ECO:0000313" key="2">
    <source>
        <dbReference type="EMBL" id="CAH1261490.1"/>
    </source>
</evidence>